<accession>A0A239IYW9</accession>
<dbReference type="Gene3D" id="3.30.160.390">
    <property type="entry name" value="Integrase, DNA-binding domain"/>
    <property type="match status" value="1"/>
</dbReference>
<gene>
    <name evidence="2" type="ORF">SAMN06295912_12839</name>
</gene>
<dbReference type="AlphaFoldDB" id="A0A239IYW9"/>
<reference evidence="3" key="1">
    <citation type="submission" date="2017-06" db="EMBL/GenBank/DDBJ databases">
        <authorList>
            <person name="Varghese N."/>
            <person name="Submissions S."/>
        </authorList>
    </citation>
    <scope>NUCLEOTIDE SEQUENCE [LARGE SCALE GENOMIC DNA]</scope>
    <source>
        <strain evidence="3">LNB2</strain>
    </source>
</reference>
<sequence length="48" mass="5450">MLTQLQITSAKPKAKPYNLSDGQGLVLIVQKTGSKLWRFRYLLISTEN</sequence>
<name>A0A239IYW9_9SPHN</name>
<dbReference type="RefSeq" id="WP_218821459.1">
    <property type="nucleotide sequence ID" value="NZ_FZOS01000028.1"/>
</dbReference>
<dbReference type="Proteomes" id="UP000198281">
    <property type="component" value="Unassembled WGS sequence"/>
</dbReference>
<dbReference type="InterPro" id="IPR038488">
    <property type="entry name" value="Integrase_DNA-bd_sf"/>
</dbReference>
<dbReference type="Pfam" id="PF13356">
    <property type="entry name" value="Arm-DNA-bind_3"/>
    <property type="match status" value="1"/>
</dbReference>
<dbReference type="InterPro" id="IPR025166">
    <property type="entry name" value="Integrase_DNA_bind_dom"/>
</dbReference>
<evidence type="ECO:0000313" key="2">
    <source>
        <dbReference type="EMBL" id="SNS98821.1"/>
    </source>
</evidence>
<keyword evidence="3" id="KW-1185">Reference proteome</keyword>
<feature type="domain" description="Integrase DNA-binding" evidence="1">
    <location>
        <begin position="2"/>
        <end position="42"/>
    </location>
</feature>
<protein>
    <recommendedName>
        <fullName evidence="1">Integrase DNA-binding domain-containing protein</fullName>
    </recommendedName>
</protein>
<dbReference type="EMBL" id="FZOS01000028">
    <property type="protein sequence ID" value="SNS98821.1"/>
    <property type="molecule type" value="Genomic_DNA"/>
</dbReference>
<organism evidence="2 3">
    <name type="scientific">Edaphosphingomonas laterariae</name>
    <dbReference type="NCBI Taxonomy" id="861865"/>
    <lineage>
        <taxon>Bacteria</taxon>
        <taxon>Pseudomonadati</taxon>
        <taxon>Pseudomonadota</taxon>
        <taxon>Alphaproteobacteria</taxon>
        <taxon>Sphingomonadales</taxon>
        <taxon>Rhizorhabdaceae</taxon>
        <taxon>Edaphosphingomonas</taxon>
    </lineage>
</organism>
<evidence type="ECO:0000313" key="3">
    <source>
        <dbReference type="Proteomes" id="UP000198281"/>
    </source>
</evidence>
<evidence type="ECO:0000259" key="1">
    <source>
        <dbReference type="Pfam" id="PF13356"/>
    </source>
</evidence>
<proteinExistence type="predicted"/>